<organism evidence="3">
    <name type="scientific">Shewanella oncorhynchi</name>
    <dbReference type="NCBI Taxonomy" id="2726434"/>
    <lineage>
        <taxon>Bacteria</taxon>
        <taxon>Pseudomonadati</taxon>
        <taxon>Pseudomonadota</taxon>
        <taxon>Gammaproteobacteria</taxon>
        <taxon>Alteromonadales</taxon>
        <taxon>Shewanellaceae</taxon>
        <taxon>Shewanella</taxon>
    </lineage>
</organism>
<dbReference type="PROSITE" id="PS51833">
    <property type="entry name" value="HDOD"/>
    <property type="match status" value="1"/>
</dbReference>
<dbReference type="KEGG" id="sog:RA178_20575"/>
<dbReference type="PANTHER" id="PTHR33525:SF4">
    <property type="entry name" value="CYCLIC DI-GMP PHOSPHODIESTERASE CDGJ"/>
    <property type="match status" value="1"/>
</dbReference>
<dbReference type="Proteomes" id="UP001236800">
    <property type="component" value="Chromosome"/>
</dbReference>
<dbReference type="PROSITE" id="PS50883">
    <property type="entry name" value="EAL"/>
    <property type="match status" value="1"/>
</dbReference>
<feature type="domain" description="HDOD" evidence="2">
    <location>
        <begin position="199"/>
        <end position="386"/>
    </location>
</feature>
<evidence type="ECO:0000259" key="1">
    <source>
        <dbReference type="PROSITE" id="PS50883"/>
    </source>
</evidence>
<dbReference type="InterPro" id="IPR052340">
    <property type="entry name" value="RNase_Y/CdgJ"/>
</dbReference>
<name>A0AA50KD99_9GAMM</name>
<dbReference type="PIRSF" id="PIRSF003180">
    <property type="entry name" value="DiGMPpdiest_YuxH"/>
    <property type="match status" value="1"/>
</dbReference>
<protein>
    <submittedName>
        <fullName evidence="3">HDOD domain-containing protein</fullName>
    </submittedName>
</protein>
<accession>A0AA50KD99</accession>
<sequence>MRFYMARQPILNRNKNVVAYELLFRNSRDNYFPQGVTDNVATAKVFVNSYLSMDLEDLTEGKPALINFPSHFLRDHLLYMFPYKNIIVEVLETVSPSEDNFILIKELFNLGYYLALDDFVYSPEWERFFPFFKLIKIDIISTPLDSVSHLIPKFRQYNLKLLAEKVETLEEYRLAKSLGFDYFQGYYFYKPELIEGSEIGATQHFVMSIYNEVFKSDFSYKKLENYFSQDLDLTYKLLRYVNSSQFEHVNEFTSIKQTMVFLGENKLRKFVSLIILAELNPNKPVVLINNTIIRARLCEELISLMGFPLLKESAFLTGLLSTLDAILDKPMNRAIEPLPLEQQIKRALLNNHGYLAHCLQLTLAYMEGDWVTVDYFIDNYNIDPERLISACDKVYSWFNQYKNSVQ</sequence>
<evidence type="ECO:0000259" key="2">
    <source>
        <dbReference type="PROSITE" id="PS51833"/>
    </source>
</evidence>
<dbReference type="InterPro" id="IPR014408">
    <property type="entry name" value="dGMP_Pdiesterase_EAL/HD-GYP"/>
</dbReference>
<dbReference type="Gene3D" id="3.20.20.450">
    <property type="entry name" value="EAL domain"/>
    <property type="match status" value="1"/>
</dbReference>
<gene>
    <name evidence="3" type="ORF">RA178_20575</name>
</gene>
<dbReference type="InterPro" id="IPR013976">
    <property type="entry name" value="HDOD"/>
</dbReference>
<dbReference type="RefSeq" id="WP_105250501.1">
    <property type="nucleotide sequence ID" value="NZ_CP132914.1"/>
</dbReference>
<dbReference type="EMBL" id="CP132914">
    <property type="protein sequence ID" value="WMB72768.1"/>
    <property type="molecule type" value="Genomic_DNA"/>
</dbReference>
<dbReference type="InterPro" id="IPR001633">
    <property type="entry name" value="EAL_dom"/>
</dbReference>
<dbReference type="SUPFAM" id="SSF109604">
    <property type="entry name" value="HD-domain/PDEase-like"/>
    <property type="match status" value="1"/>
</dbReference>
<proteinExistence type="predicted"/>
<dbReference type="PANTHER" id="PTHR33525">
    <property type="match status" value="1"/>
</dbReference>
<dbReference type="Gene3D" id="1.10.3210.10">
    <property type="entry name" value="Hypothetical protein af1432"/>
    <property type="match status" value="1"/>
</dbReference>
<dbReference type="InterPro" id="IPR035919">
    <property type="entry name" value="EAL_sf"/>
</dbReference>
<dbReference type="AlphaFoldDB" id="A0AA50KD99"/>
<dbReference type="SUPFAM" id="SSF141868">
    <property type="entry name" value="EAL domain-like"/>
    <property type="match status" value="1"/>
</dbReference>
<feature type="domain" description="EAL" evidence="1">
    <location>
        <begin position="1"/>
        <end position="205"/>
    </location>
</feature>
<dbReference type="SMART" id="SM00052">
    <property type="entry name" value="EAL"/>
    <property type="match status" value="1"/>
</dbReference>
<dbReference type="Pfam" id="PF08668">
    <property type="entry name" value="HDOD"/>
    <property type="match status" value="1"/>
</dbReference>
<evidence type="ECO:0000313" key="3">
    <source>
        <dbReference type="EMBL" id="WMB72768.1"/>
    </source>
</evidence>
<reference evidence="3" key="1">
    <citation type="submission" date="2023-08" db="EMBL/GenBank/DDBJ databases">
        <title>Complete genome sequence of Shewanella oncorhynchi Z-P2, a siderophore putrebactin-producing bacterium.</title>
        <authorList>
            <person name="Zhang Y."/>
        </authorList>
    </citation>
    <scope>NUCLEOTIDE SEQUENCE</scope>
    <source>
        <strain evidence="3">Z-P2</strain>
    </source>
</reference>
<dbReference type="GeneID" id="301341631"/>